<evidence type="ECO:0000313" key="3">
    <source>
        <dbReference type="Proteomes" id="UP000274822"/>
    </source>
</evidence>
<dbReference type="Gene3D" id="1.20.1280.50">
    <property type="match status" value="1"/>
</dbReference>
<protein>
    <recommendedName>
        <fullName evidence="1">F-box domain-containing protein</fullName>
    </recommendedName>
</protein>
<dbReference type="PANTHER" id="PTHR47457">
    <property type="entry name" value="OS05G0345500 PROTEIN"/>
    <property type="match status" value="1"/>
</dbReference>
<evidence type="ECO:0000259" key="1">
    <source>
        <dbReference type="PROSITE" id="PS50181"/>
    </source>
</evidence>
<dbReference type="SUPFAM" id="SSF81383">
    <property type="entry name" value="F-box domain"/>
    <property type="match status" value="1"/>
</dbReference>
<dbReference type="SMART" id="SM00256">
    <property type="entry name" value="FBOX"/>
    <property type="match status" value="1"/>
</dbReference>
<comment type="caution">
    <text evidence="2">The sequence shown here is derived from an EMBL/GenBank/DDBJ whole genome shotgun (WGS) entry which is preliminary data.</text>
</comment>
<dbReference type="InterPro" id="IPR001810">
    <property type="entry name" value="F-box_dom"/>
</dbReference>
<name>A0A433QS63_9FUNG</name>
<organism evidence="2 3">
    <name type="scientific">Jimgerdemannia flammicorona</name>
    <dbReference type="NCBI Taxonomy" id="994334"/>
    <lineage>
        <taxon>Eukaryota</taxon>
        <taxon>Fungi</taxon>
        <taxon>Fungi incertae sedis</taxon>
        <taxon>Mucoromycota</taxon>
        <taxon>Mucoromycotina</taxon>
        <taxon>Endogonomycetes</taxon>
        <taxon>Endogonales</taxon>
        <taxon>Endogonaceae</taxon>
        <taxon>Jimgerdemannia</taxon>
    </lineage>
</organism>
<dbReference type="EMBL" id="RBNJ01001955">
    <property type="protein sequence ID" value="RUS32587.1"/>
    <property type="molecule type" value="Genomic_DNA"/>
</dbReference>
<dbReference type="Proteomes" id="UP000274822">
    <property type="component" value="Unassembled WGS sequence"/>
</dbReference>
<dbReference type="PROSITE" id="PS50181">
    <property type="entry name" value="FBOX"/>
    <property type="match status" value="1"/>
</dbReference>
<dbReference type="Pfam" id="PF12937">
    <property type="entry name" value="F-box-like"/>
    <property type="match status" value="1"/>
</dbReference>
<accession>A0A433QS63</accession>
<dbReference type="AlphaFoldDB" id="A0A433QS63"/>
<gene>
    <name evidence="2" type="ORF">BC938DRAFT_475025</name>
</gene>
<sequence length="312" mass="35714">METLVPHSTAAYPMDTLPRETLNHILSYLPPGDLFQCALVNKVWHAESDYVLKTFGFLSLFDVPQDIKNEIKSSLAKNCLGKSIFWAPDKDYTGDIPVGLPLPPGIVDLLGRPALNPDHTTRWDFRTALSRMTVTCLPTVTLRKFLFPEDPTGQEWNSHPAFILHPLGRRIFLEPYDHKSPSDPDPYRASYIEIRLDPHVSVRPMGYGMRHHSQQLRAPRSWSFLGCESLSDEDGWEVIREHVNDQTIPKQTAGMGVWTVEVPEEKRYRRFRIVRRGQSAAGHMCQWLHCSGWELYGNVYFDRKGSKDDVVA</sequence>
<keyword evidence="3" id="KW-1185">Reference proteome</keyword>
<dbReference type="InterPro" id="IPR036047">
    <property type="entry name" value="F-box-like_dom_sf"/>
</dbReference>
<proteinExistence type="predicted"/>
<dbReference type="PANTHER" id="PTHR47457:SF1">
    <property type="entry name" value="BTB DOMAIN-CONTAINING PROTEIN-RELATED"/>
    <property type="match status" value="1"/>
</dbReference>
<dbReference type="CDD" id="cd09917">
    <property type="entry name" value="F-box_SF"/>
    <property type="match status" value="1"/>
</dbReference>
<reference evidence="2 3" key="1">
    <citation type="journal article" date="2018" name="New Phytol.">
        <title>Phylogenomics of Endogonaceae and evolution of mycorrhizas within Mucoromycota.</title>
        <authorList>
            <person name="Chang Y."/>
            <person name="Desiro A."/>
            <person name="Na H."/>
            <person name="Sandor L."/>
            <person name="Lipzen A."/>
            <person name="Clum A."/>
            <person name="Barry K."/>
            <person name="Grigoriev I.V."/>
            <person name="Martin F.M."/>
            <person name="Stajich J.E."/>
            <person name="Smith M.E."/>
            <person name="Bonito G."/>
            <person name="Spatafora J.W."/>
        </authorList>
    </citation>
    <scope>NUCLEOTIDE SEQUENCE [LARGE SCALE GENOMIC DNA]</scope>
    <source>
        <strain evidence="2 3">AD002</strain>
    </source>
</reference>
<evidence type="ECO:0000313" key="2">
    <source>
        <dbReference type="EMBL" id="RUS32587.1"/>
    </source>
</evidence>
<feature type="domain" description="F-box" evidence="1">
    <location>
        <begin position="11"/>
        <end position="60"/>
    </location>
</feature>